<feature type="non-terminal residue" evidence="4">
    <location>
        <position position="1"/>
    </location>
</feature>
<feature type="region of interest" description="Disordered" evidence="2">
    <location>
        <begin position="136"/>
        <end position="167"/>
    </location>
</feature>
<keyword evidence="1" id="KW-0863">Zinc-finger</keyword>
<keyword evidence="5" id="KW-1185">Reference proteome</keyword>
<dbReference type="SMART" id="SM00343">
    <property type="entry name" value="ZnF_C2HC"/>
    <property type="match status" value="1"/>
</dbReference>
<dbReference type="GO" id="GO:0003676">
    <property type="term" value="F:nucleic acid binding"/>
    <property type="evidence" value="ECO:0007669"/>
    <property type="project" value="InterPro"/>
</dbReference>
<keyword evidence="1" id="KW-0479">Metal-binding</keyword>
<feature type="region of interest" description="Disordered" evidence="2">
    <location>
        <begin position="209"/>
        <end position="257"/>
    </location>
</feature>
<gene>
    <name evidence="4" type="ORF">SNEC2469_LOCUS30141</name>
</gene>
<dbReference type="EMBL" id="CAJNJA010069507">
    <property type="protein sequence ID" value="CAE7897952.1"/>
    <property type="molecule type" value="Genomic_DNA"/>
</dbReference>
<name>A0A813BB21_9DINO</name>
<dbReference type="Gene3D" id="4.10.60.10">
    <property type="entry name" value="Zinc finger, CCHC-type"/>
    <property type="match status" value="1"/>
</dbReference>
<accession>A0A813BB21</accession>
<dbReference type="Pfam" id="PF00098">
    <property type="entry name" value="zf-CCHC"/>
    <property type="match status" value="1"/>
</dbReference>
<evidence type="ECO:0000256" key="2">
    <source>
        <dbReference type="SAM" id="MobiDB-lite"/>
    </source>
</evidence>
<feature type="compositionally biased region" description="Basic and acidic residues" evidence="2">
    <location>
        <begin position="136"/>
        <end position="147"/>
    </location>
</feature>
<evidence type="ECO:0000259" key="3">
    <source>
        <dbReference type="PROSITE" id="PS50158"/>
    </source>
</evidence>
<feature type="compositionally biased region" description="Low complexity" evidence="2">
    <location>
        <begin position="229"/>
        <end position="244"/>
    </location>
</feature>
<reference evidence="4" key="1">
    <citation type="submission" date="2021-02" db="EMBL/GenBank/DDBJ databases">
        <authorList>
            <person name="Dougan E. K."/>
            <person name="Rhodes N."/>
            <person name="Thang M."/>
            <person name="Chan C."/>
        </authorList>
    </citation>
    <scope>NUCLEOTIDE SEQUENCE</scope>
</reference>
<dbReference type="SUPFAM" id="SSF57756">
    <property type="entry name" value="Retrovirus zinc finger-like domains"/>
    <property type="match status" value="1"/>
</dbReference>
<feature type="compositionally biased region" description="Acidic residues" evidence="2">
    <location>
        <begin position="155"/>
        <end position="166"/>
    </location>
</feature>
<dbReference type="OrthoDB" id="10597655at2759"/>
<dbReference type="InterPro" id="IPR001878">
    <property type="entry name" value="Znf_CCHC"/>
</dbReference>
<dbReference type="Proteomes" id="UP000601435">
    <property type="component" value="Unassembled WGS sequence"/>
</dbReference>
<dbReference type="InterPro" id="IPR036875">
    <property type="entry name" value="Znf_CCHC_sf"/>
</dbReference>
<feature type="domain" description="CCHC-type" evidence="3">
    <location>
        <begin position="258"/>
        <end position="273"/>
    </location>
</feature>
<proteinExistence type="predicted"/>
<dbReference type="PROSITE" id="PS50158">
    <property type="entry name" value="ZF_CCHC"/>
    <property type="match status" value="1"/>
</dbReference>
<dbReference type="GO" id="GO:0008270">
    <property type="term" value="F:zinc ion binding"/>
    <property type="evidence" value="ECO:0007669"/>
    <property type="project" value="UniProtKB-KW"/>
</dbReference>
<feature type="region of interest" description="Disordered" evidence="2">
    <location>
        <begin position="1"/>
        <end position="46"/>
    </location>
</feature>
<evidence type="ECO:0000256" key="1">
    <source>
        <dbReference type="PROSITE-ProRule" id="PRU00047"/>
    </source>
</evidence>
<evidence type="ECO:0000313" key="4">
    <source>
        <dbReference type="EMBL" id="CAE7897952.1"/>
    </source>
</evidence>
<comment type="caution">
    <text evidence="4">The sequence shown here is derived from an EMBL/GenBank/DDBJ whole genome shotgun (WGS) entry which is preliminary data.</text>
</comment>
<evidence type="ECO:0000313" key="5">
    <source>
        <dbReference type="Proteomes" id="UP000601435"/>
    </source>
</evidence>
<dbReference type="AlphaFoldDB" id="A0A813BB21"/>
<protein>
    <recommendedName>
        <fullName evidence="3">CCHC-type domain-containing protein</fullName>
    </recommendedName>
</protein>
<organism evidence="4 5">
    <name type="scientific">Symbiodinium necroappetens</name>
    <dbReference type="NCBI Taxonomy" id="1628268"/>
    <lineage>
        <taxon>Eukaryota</taxon>
        <taxon>Sar</taxon>
        <taxon>Alveolata</taxon>
        <taxon>Dinophyceae</taxon>
        <taxon>Suessiales</taxon>
        <taxon>Symbiodiniaceae</taxon>
        <taxon>Symbiodinium</taxon>
    </lineage>
</organism>
<keyword evidence="1" id="KW-0862">Zinc</keyword>
<sequence length="291" mass="32162">MPDSTATASDAVGLPAAPVDGGTEGNSTSAGAEDEEENQDENQWRWGGWHSGWSWGGYSSWQSRWDRWDTQSASSWSWSPPTPAKPLVEILPDFVQGWYLLSDSGLGTSDKNMIHTAIQGDYSLQRVAQELRSQWDETSLRQRDGHGRTHASYLGEDDEGESEAEYNQEGFQVDNLTEEGQALVAETEEDIQHAMAIIQQGKRTLKEARAKQQQIKLSRQYFKSGPPRGTSYGNNGSNRSGNPGWKPGQPRDDTKMQCLKCGQIGHRAANCPKKDASAGQAQLAETEENEQ</sequence>
<feature type="region of interest" description="Disordered" evidence="2">
    <location>
        <begin position="269"/>
        <end position="291"/>
    </location>
</feature>